<sequence>MIAPLSPGVILFGMTFGGVVERSVTGFTIFTSHGVKGRIFDIVSFMTVLTIFPSSRGAMLAITRTSVGLGFDIFGFIQFRFL</sequence>
<name>A0A1E1IXI3_LEIGU</name>
<dbReference type="EMBL" id="CALQ01000957">
    <property type="protein sequence ID" value="CCM15902.1"/>
    <property type="molecule type" value="Genomic_DNA"/>
</dbReference>
<gene>
    <name evidence="1" type="primary">LgM4147LRVhigh.23.01080.03010</name>
    <name evidence="1" type="ORF">BN36_2334150</name>
</gene>
<dbReference type="AlphaFoldDB" id="A0A1E1IXI3"/>
<evidence type="ECO:0000313" key="1">
    <source>
        <dbReference type="EMBL" id="CCM15902.1"/>
    </source>
</evidence>
<reference evidence="1" key="1">
    <citation type="submission" date="2012-08" db="EMBL/GenBank/DDBJ databases">
        <title>Comparative genomics of metastatic and non-metastatic Leishmania guyanensis provides insights into polygenic factors involved in Leishmania RNA virus infection.</title>
        <authorList>
            <person name="Smith D."/>
            <person name="Hertz-Fowler C."/>
            <person name="Martin R."/>
            <person name="Dickens N."/>
            <person name="Fasel N."/>
            <person name="Falquet L."/>
            <person name="Beverley S."/>
            <person name="Zangger H."/>
            <person name="Calderon-Copete S."/>
            <person name="Mottram J."/>
            <person name="Xenarios I."/>
        </authorList>
    </citation>
    <scope>NUCLEOTIDE SEQUENCE</scope>
    <source>
        <strain evidence="1">MHOM/BR/75/M4147/SSU:IR2SAT-LUC</strain>
    </source>
</reference>
<accession>A0A1E1IXI3</accession>
<organism evidence="1">
    <name type="scientific">Leishmania guyanensis</name>
    <dbReference type="NCBI Taxonomy" id="5670"/>
    <lineage>
        <taxon>Eukaryota</taxon>
        <taxon>Discoba</taxon>
        <taxon>Euglenozoa</taxon>
        <taxon>Kinetoplastea</taxon>
        <taxon>Metakinetoplastina</taxon>
        <taxon>Trypanosomatida</taxon>
        <taxon>Trypanosomatidae</taxon>
        <taxon>Leishmaniinae</taxon>
        <taxon>Leishmania</taxon>
        <taxon>Leishmania guyanensis species complex</taxon>
    </lineage>
</organism>
<proteinExistence type="predicted"/>
<protein>
    <submittedName>
        <fullName evidence="1">Uncharacterized protein</fullName>
    </submittedName>
</protein>